<evidence type="ECO:0000313" key="1">
    <source>
        <dbReference type="EMBL" id="MBB5848253.1"/>
    </source>
</evidence>
<name>A0A7W9JHY7_9MICC</name>
<evidence type="ECO:0008006" key="3">
    <source>
        <dbReference type="Google" id="ProtNLM"/>
    </source>
</evidence>
<dbReference type="EMBL" id="JACHMW010000001">
    <property type="protein sequence ID" value="MBB5848253.1"/>
    <property type="molecule type" value="Genomic_DNA"/>
</dbReference>
<sequence>MAGMEVPATSLVALRIAEVVVHHGDLDTAWTVEEADPGSLLNAVEAAVRALRVRQAPGMTLVTEEGDEWTIGDGALRVEAEREGLLAWLARGDGSEVEADGPLPTLPAW</sequence>
<organism evidence="1 2">
    <name type="scientific">Micrococcus endophyticus</name>
    <dbReference type="NCBI Taxonomy" id="455343"/>
    <lineage>
        <taxon>Bacteria</taxon>
        <taxon>Bacillati</taxon>
        <taxon>Actinomycetota</taxon>
        <taxon>Actinomycetes</taxon>
        <taxon>Micrococcales</taxon>
        <taxon>Micrococcaceae</taxon>
        <taxon>Micrococcus</taxon>
    </lineage>
</organism>
<dbReference type="AlphaFoldDB" id="A0A7W9JHY7"/>
<reference evidence="1 2" key="1">
    <citation type="submission" date="2020-08" db="EMBL/GenBank/DDBJ databases">
        <title>Sequencing the genomes of 1000 actinobacteria strains.</title>
        <authorList>
            <person name="Klenk H.-P."/>
        </authorList>
    </citation>
    <scope>NUCLEOTIDE SEQUENCE [LARGE SCALE GENOMIC DNA]</scope>
    <source>
        <strain evidence="1 2">DSM 17945</strain>
    </source>
</reference>
<dbReference type="RefSeq" id="WP_246416863.1">
    <property type="nucleotide sequence ID" value="NZ_BAABAG010000008.1"/>
</dbReference>
<evidence type="ECO:0000313" key="2">
    <source>
        <dbReference type="Proteomes" id="UP000567246"/>
    </source>
</evidence>
<accession>A0A7W9JHY7</accession>
<dbReference type="SUPFAM" id="SSF55718">
    <property type="entry name" value="SCP-like"/>
    <property type="match status" value="1"/>
</dbReference>
<comment type="caution">
    <text evidence="1">The sequence shown here is derived from an EMBL/GenBank/DDBJ whole genome shotgun (WGS) entry which is preliminary data.</text>
</comment>
<gene>
    <name evidence="1" type="ORF">HDA33_000817</name>
</gene>
<dbReference type="Proteomes" id="UP000567246">
    <property type="component" value="Unassembled WGS sequence"/>
</dbReference>
<proteinExistence type="predicted"/>
<dbReference type="InterPro" id="IPR036527">
    <property type="entry name" value="SCP2_sterol-bd_dom_sf"/>
</dbReference>
<protein>
    <recommendedName>
        <fullName evidence="3">Maleylpyruvate isomerase family mycothiol-dependent enzyme</fullName>
    </recommendedName>
</protein>
<keyword evidence="2" id="KW-1185">Reference proteome</keyword>